<accession>A0A835LG84</accession>
<dbReference type="EC" id="1.1.3.6" evidence="12"/>
<evidence type="ECO:0000313" key="17">
    <source>
        <dbReference type="Proteomes" id="UP000631114"/>
    </source>
</evidence>
<evidence type="ECO:0000256" key="8">
    <source>
        <dbReference type="ARBA" id="ARBA00023221"/>
    </source>
</evidence>
<dbReference type="Gene3D" id="3.50.50.60">
    <property type="entry name" value="FAD/NAD(P)-binding domain"/>
    <property type="match status" value="3"/>
</dbReference>
<sequence>MERETDARQEMFGHGDEAAGYDAVVIGSGYGGSVAACRMSMAGIKVCLMEKGRKWEARDFPTNSVNILSAVKIESWKWGFSFGPKDALIQVYNQDDSLAAVACGLGGGSLVNAGVMASTPVRARRNKNWPKDWEKNWEVCEAAASTMLRAQSVPVEFPNAKVMREVAQEEIEECSPSSMKLSINFDKEDSAGSMASCLACGNCLSGCPYNAKNSTDKNYLAGCTIKTECQVQYVVRNSDEGCEETDSFDKKLKRRWRVYSNDVDYVLCDFIVISAGVLGTTEILFQSVRRGLHVSEKLGFGFSCNGNSCAYLAGSSAPLAAFGLDRNQFSNIPFQDRPGPAISTSYTSSLGFTIQSAVLPTSFPYLLFKGIHTYGWPNGFWFLHGLIDKLNHMFGLKSGQAVVFNVMGYDDSNGKITLEKETEKICFVPPRDPILPRKIQALQKLTKRIGGILFMSRHRSTSVHLLGGCNAASDPSNGVCDPNGQVFNSECSPTVHQGLYVCDASLIPCSIGINPCLTIATVAEHVSRNLVQDVLKHKNYTCSAQLKTKKEQHYVDKQCTSTSDEAVVPKAEMGVSRSLETNQRSHLLIKETMRGYIGGMPCTAHLIMKMNSSYHQSSTIGESDPLLRGKVGGYVIFKAVEKDKLYIVDGKVNMCQVDNRTPYTQYMHYHLVLASASGSRYILEGKKIMNPYLLFSYAWSESTTLHVTFRTLGQQSSKEQKIDLEGELSLSFLDLLRSLIGLKGNMKGLFICLLLRSLLRTYILQTPRGSHPGFSPSDLRERPYPPSTLHKIKTEDGAIITCRQWKCKQDLWKNEGYSQNPVLLINGYSTESYWLPTEPNDLIRTLLENDQETWLLQPRMHPSHPSNKFTIEDIGKFDIPAAIKKIGELNGASVKVHVVAHCVGGLAVHIALMGGHVSATNIASLCCTNSSMFFKITTSSLVKMKLPLIPMSMRILGKERILPMFRNSESSSAHRLLKLIARLMPRYERCAYDECEVFSGIFGNTFWHDNVSSSMHHWLNKLSLPKLPMSAFPHLRKICTTGYIVDPDGKNQYLIHPERMATHTLYLSGGRSLLVTPQASFLANQYMKLHQPGFRHSRVVVDGFGHSDLLIGEESFKKVFPHIISHIKTIEEGRNGVVCTKERKYKRESLSWAWDNDPCEASKCGLVCWIYYLKLFMLLMLFLKIASLLL</sequence>
<dbReference type="OrthoDB" id="9974421at2759"/>
<evidence type="ECO:0000256" key="6">
    <source>
        <dbReference type="ARBA" id="ARBA00023098"/>
    </source>
</evidence>
<evidence type="ECO:0000256" key="1">
    <source>
        <dbReference type="ARBA" id="ARBA00001974"/>
    </source>
</evidence>
<evidence type="ECO:0000256" key="5">
    <source>
        <dbReference type="ARBA" id="ARBA00023002"/>
    </source>
</evidence>
<dbReference type="GO" id="GO:0004769">
    <property type="term" value="F:steroid Delta-isomerase activity"/>
    <property type="evidence" value="ECO:0007669"/>
    <property type="project" value="UniProtKB-EC"/>
</dbReference>
<dbReference type="InterPro" id="IPR036188">
    <property type="entry name" value="FAD/NAD-bd_sf"/>
</dbReference>
<comment type="caution">
    <text evidence="16">The sequence shown here is derived from an EMBL/GenBank/DDBJ whole genome shotgun (WGS) entry which is preliminary data.</text>
</comment>
<dbReference type="Gene3D" id="3.40.50.1820">
    <property type="entry name" value="alpha/beta hydrolase"/>
    <property type="match status" value="1"/>
</dbReference>
<evidence type="ECO:0000256" key="7">
    <source>
        <dbReference type="ARBA" id="ARBA00023166"/>
    </source>
</evidence>
<dbReference type="PROSITE" id="PS51379">
    <property type="entry name" value="4FE4S_FER_2"/>
    <property type="match status" value="1"/>
</dbReference>
<organism evidence="16 17">
    <name type="scientific">Coptis chinensis</name>
    <dbReference type="NCBI Taxonomy" id="261450"/>
    <lineage>
        <taxon>Eukaryota</taxon>
        <taxon>Viridiplantae</taxon>
        <taxon>Streptophyta</taxon>
        <taxon>Embryophyta</taxon>
        <taxon>Tracheophyta</taxon>
        <taxon>Spermatophyta</taxon>
        <taxon>Magnoliopsida</taxon>
        <taxon>Ranunculales</taxon>
        <taxon>Ranunculaceae</taxon>
        <taxon>Coptidoideae</taxon>
        <taxon>Coptis</taxon>
    </lineage>
</organism>
<evidence type="ECO:0000256" key="3">
    <source>
        <dbReference type="ARBA" id="ARBA00022630"/>
    </source>
</evidence>
<evidence type="ECO:0000256" key="2">
    <source>
        <dbReference type="ARBA" id="ARBA00022548"/>
    </source>
</evidence>
<dbReference type="Proteomes" id="UP000631114">
    <property type="component" value="Unassembled WGS sequence"/>
</dbReference>
<keyword evidence="4" id="KW-0274">FAD</keyword>
<name>A0A835LG84_9MAGN</name>
<dbReference type="PANTHER" id="PTHR47470:SF1">
    <property type="entry name" value="FAD-DEPENDENT OXIDOREDUCTASE 2 FAD BINDING DOMAIN-CONTAINING PROTEIN"/>
    <property type="match status" value="1"/>
</dbReference>
<dbReference type="GO" id="GO:0008203">
    <property type="term" value="P:cholesterol metabolic process"/>
    <property type="evidence" value="ECO:0007669"/>
    <property type="project" value="UniProtKB-KW"/>
</dbReference>
<evidence type="ECO:0000313" key="16">
    <source>
        <dbReference type="EMBL" id="KAF9594383.1"/>
    </source>
</evidence>
<reference evidence="16 17" key="1">
    <citation type="submission" date="2020-10" db="EMBL/GenBank/DDBJ databases">
        <title>The Coptis chinensis genome and diversification of protoberbering-type alkaloids.</title>
        <authorList>
            <person name="Wang B."/>
            <person name="Shu S."/>
            <person name="Song C."/>
            <person name="Liu Y."/>
        </authorList>
    </citation>
    <scope>NUCLEOTIDE SEQUENCE [LARGE SCALE GENOMIC DNA]</scope>
    <source>
        <strain evidence="16">HL-2020</strain>
        <tissue evidence="16">Leaf</tissue>
    </source>
</reference>
<evidence type="ECO:0000259" key="15">
    <source>
        <dbReference type="PROSITE" id="PS51379"/>
    </source>
</evidence>
<dbReference type="EMBL" id="JADFTS010000008">
    <property type="protein sequence ID" value="KAF9594383.1"/>
    <property type="molecule type" value="Genomic_DNA"/>
</dbReference>
<keyword evidence="3" id="KW-0285">Flavoprotein</keyword>
<evidence type="ECO:0000256" key="12">
    <source>
        <dbReference type="ARBA" id="ARBA00049723"/>
    </source>
</evidence>
<evidence type="ECO:0000256" key="4">
    <source>
        <dbReference type="ARBA" id="ARBA00022827"/>
    </source>
</evidence>
<keyword evidence="8" id="KW-0753">Steroid metabolism</keyword>
<comment type="cofactor">
    <cofactor evidence="1">
        <name>FAD</name>
        <dbReference type="ChEBI" id="CHEBI:57692"/>
    </cofactor>
</comment>
<gene>
    <name evidence="16" type="ORF">IFM89_030985</name>
</gene>
<dbReference type="PANTHER" id="PTHR47470">
    <property type="entry name" value="CHOLESTEROL OXIDASE"/>
    <property type="match status" value="1"/>
</dbReference>
<keyword evidence="5" id="KW-0560">Oxidoreductase</keyword>
<evidence type="ECO:0000256" key="9">
    <source>
        <dbReference type="ARBA" id="ARBA00023235"/>
    </source>
</evidence>
<keyword evidence="9" id="KW-0413">Isomerase</keyword>
<dbReference type="InterPro" id="IPR007867">
    <property type="entry name" value="GMC_OxRtase_C"/>
</dbReference>
<dbReference type="InterPro" id="IPR017900">
    <property type="entry name" value="4Fe4S_Fe_S_CS"/>
</dbReference>
<keyword evidence="2" id="KW-0153">Cholesterol metabolism</keyword>
<dbReference type="InterPro" id="IPR000172">
    <property type="entry name" value="GMC_OxRdtase_N"/>
</dbReference>
<keyword evidence="7" id="KW-1207">Sterol metabolism</keyword>
<keyword evidence="6" id="KW-0443">Lipid metabolism</keyword>
<dbReference type="Pfam" id="PF00732">
    <property type="entry name" value="GMC_oxred_N"/>
    <property type="match status" value="1"/>
</dbReference>
<dbReference type="GO" id="GO:0016995">
    <property type="term" value="F:cholesterol oxidase activity"/>
    <property type="evidence" value="ECO:0007669"/>
    <property type="project" value="UniProtKB-EC"/>
</dbReference>
<evidence type="ECO:0000256" key="14">
    <source>
        <dbReference type="ARBA" id="ARBA00049778"/>
    </source>
</evidence>
<evidence type="ECO:0000256" key="10">
    <source>
        <dbReference type="ARBA" id="ARBA00038856"/>
    </source>
</evidence>
<protein>
    <recommendedName>
        <fullName evidence="13">Cholesterol oxidase</fullName>
        <ecNumber evidence="12">1.1.3.6</ecNumber>
        <ecNumber evidence="10">5.3.3.1</ecNumber>
    </recommendedName>
    <alternativeName>
        <fullName evidence="14">Cholesterol isomerase</fullName>
    </alternativeName>
</protein>
<feature type="domain" description="4Fe-4S ferredoxin-type" evidence="15">
    <location>
        <begin position="188"/>
        <end position="217"/>
    </location>
</feature>
<dbReference type="InterPro" id="IPR017896">
    <property type="entry name" value="4Fe4S_Fe-S-bd"/>
</dbReference>
<dbReference type="InterPro" id="IPR029058">
    <property type="entry name" value="AB_hydrolase_fold"/>
</dbReference>
<dbReference type="GO" id="GO:0050660">
    <property type="term" value="F:flavin adenine dinucleotide binding"/>
    <property type="evidence" value="ECO:0007669"/>
    <property type="project" value="InterPro"/>
</dbReference>
<dbReference type="PROSITE" id="PS00198">
    <property type="entry name" value="4FE4S_FER_1"/>
    <property type="match status" value="1"/>
</dbReference>
<evidence type="ECO:0000256" key="13">
    <source>
        <dbReference type="ARBA" id="ARBA00049744"/>
    </source>
</evidence>
<dbReference type="SUPFAM" id="SSF53474">
    <property type="entry name" value="alpha/beta-Hydrolases"/>
    <property type="match status" value="1"/>
</dbReference>
<proteinExistence type="predicted"/>
<dbReference type="AlphaFoldDB" id="A0A835LG84"/>
<evidence type="ECO:0000256" key="11">
    <source>
        <dbReference type="ARBA" id="ARBA00049645"/>
    </source>
</evidence>
<keyword evidence="17" id="KW-1185">Reference proteome</keyword>
<dbReference type="InterPro" id="IPR052542">
    <property type="entry name" value="Cholesterol_Oxidase"/>
</dbReference>
<comment type="pathway">
    <text evidence="11">Steroid metabolism; cholesterol degradation.</text>
</comment>
<dbReference type="Pfam" id="PF05199">
    <property type="entry name" value="GMC_oxred_C"/>
    <property type="match status" value="1"/>
</dbReference>
<dbReference type="EC" id="5.3.3.1" evidence="10"/>
<dbReference type="SUPFAM" id="SSF51905">
    <property type="entry name" value="FAD/NAD(P)-binding domain"/>
    <property type="match status" value="1"/>
</dbReference>